<feature type="transmembrane region" description="Helical" evidence="1">
    <location>
        <begin position="26"/>
        <end position="46"/>
    </location>
</feature>
<dbReference type="Pfam" id="PF01757">
    <property type="entry name" value="Acyl_transf_3"/>
    <property type="match status" value="1"/>
</dbReference>
<comment type="caution">
    <text evidence="3">The sequence shown here is derived from an EMBL/GenBank/DDBJ whole genome shotgun (WGS) entry which is preliminary data.</text>
</comment>
<protein>
    <submittedName>
        <fullName evidence="3">Acyltransferase</fullName>
    </submittedName>
</protein>
<feature type="transmembrane region" description="Helical" evidence="1">
    <location>
        <begin position="321"/>
        <end position="340"/>
    </location>
</feature>
<evidence type="ECO:0000313" key="3">
    <source>
        <dbReference type="EMBL" id="TNC47715.1"/>
    </source>
</evidence>
<gene>
    <name evidence="3" type="ORF">FHG66_15970</name>
</gene>
<dbReference type="InterPro" id="IPR002656">
    <property type="entry name" value="Acyl_transf_3_dom"/>
</dbReference>
<feature type="transmembrane region" description="Helical" evidence="1">
    <location>
        <begin position="66"/>
        <end position="89"/>
    </location>
</feature>
<feature type="transmembrane region" description="Helical" evidence="1">
    <location>
        <begin position="176"/>
        <end position="196"/>
    </location>
</feature>
<keyword evidence="3" id="KW-0012">Acyltransferase</keyword>
<keyword evidence="4" id="KW-1185">Reference proteome</keyword>
<reference evidence="3 4" key="1">
    <citation type="submission" date="2019-06" db="EMBL/GenBank/DDBJ databases">
        <title>YIM 131921 draft genome.</title>
        <authorList>
            <person name="Jiang L."/>
        </authorList>
    </citation>
    <scope>NUCLEOTIDE SEQUENCE [LARGE SCALE GENOMIC DNA]</scope>
    <source>
        <strain evidence="3 4">YIM 131921</strain>
    </source>
</reference>
<feature type="transmembrane region" description="Helical" evidence="1">
    <location>
        <begin position="284"/>
        <end position="301"/>
    </location>
</feature>
<keyword evidence="1" id="KW-1133">Transmembrane helix</keyword>
<evidence type="ECO:0000259" key="2">
    <source>
        <dbReference type="Pfam" id="PF01757"/>
    </source>
</evidence>
<keyword evidence="1" id="KW-0472">Membrane</keyword>
<dbReference type="EMBL" id="VDFU01000023">
    <property type="protein sequence ID" value="TNC47715.1"/>
    <property type="molecule type" value="Genomic_DNA"/>
</dbReference>
<keyword evidence="1" id="KW-0812">Transmembrane</keyword>
<dbReference type="RefSeq" id="WP_139078060.1">
    <property type="nucleotide sequence ID" value="NZ_VDFU01000023.1"/>
</dbReference>
<dbReference type="AlphaFoldDB" id="A0A5C4MQ61"/>
<evidence type="ECO:0000256" key="1">
    <source>
        <dbReference type="SAM" id="Phobius"/>
    </source>
</evidence>
<feature type="domain" description="Acyltransferase 3" evidence="2">
    <location>
        <begin position="22"/>
        <end position="365"/>
    </location>
</feature>
<keyword evidence="3" id="KW-0808">Transferase</keyword>
<dbReference type="OrthoDB" id="9796461at2"/>
<sequence>MDLLTTTGSVGDPAKHPAKRILAFDGLRGVAALAVVIFHFLCLLRPTYVPTMTSTSAALTQTPIYVLWNGAFAVAIFFALSGFVMAAAADRRGQGLLVSSAARYLRLALPATASCLVAWLWLQTFSDATQIMGASLEEPSRWLGYTRQGEIGPIYHPIADGLISSFVKGSSLFNNVLWTMQVELIGSLGIFVLYRLSTKLLRIGALLLAGVAVLLVLPDAYLAFVLGAGLYEAHRSGVLERLPSAFPLAALLVGLVLGGVGPGSHETWGLPYVPERWQIGTERGLVSIFAAVLLIYAALMIPRLADLLAARVPLGLGRISFSLYLVHVPPLYTIVAWAYVTGAIPFPLLAALYFVGVLLMAWAFTLWVDEPVLRWLSAQRRKWTAQLGQSSA</sequence>
<feature type="transmembrane region" description="Helical" evidence="1">
    <location>
        <begin position="101"/>
        <end position="122"/>
    </location>
</feature>
<feature type="transmembrane region" description="Helical" evidence="1">
    <location>
        <begin position="244"/>
        <end position="263"/>
    </location>
</feature>
<name>A0A5C4MQ61_9RHOB</name>
<proteinExistence type="predicted"/>
<feature type="transmembrane region" description="Helical" evidence="1">
    <location>
        <begin position="203"/>
        <end position="224"/>
    </location>
</feature>
<dbReference type="GO" id="GO:0016747">
    <property type="term" value="F:acyltransferase activity, transferring groups other than amino-acyl groups"/>
    <property type="evidence" value="ECO:0007669"/>
    <property type="project" value="InterPro"/>
</dbReference>
<accession>A0A5C4MQ61</accession>
<dbReference type="InterPro" id="IPR050879">
    <property type="entry name" value="Acyltransferase_3"/>
</dbReference>
<dbReference type="Proteomes" id="UP000305887">
    <property type="component" value="Unassembled WGS sequence"/>
</dbReference>
<organism evidence="3 4">
    <name type="scientific">Rubellimicrobium rubrum</name>
    <dbReference type="NCBI Taxonomy" id="2585369"/>
    <lineage>
        <taxon>Bacteria</taxon>
        <taxon>Pseudomonadati</taxon>
        <taxon>Pseudomonadota</taxon>
        <taxon>Alphaproteobacteria</taxon>
        <taxon>Rhodobacterales</taxon>
        <taxon>Roseobacteraceae</taxon>
        <taxon>Rubellimicrobium</taxon>
    </lineage>
</organism>
<evidence type="ECO:0000313" key="4">
    <source>
        <dbReference type="Proteomes" id="UP000305887"/>
    </source>
</evidence>
<dbReference type="PANTHER" id="PTHR23028">
    <property type="entry name" value="ACETYLTRANSFERASE"/>
    <property type="match status" value="1"/>
</dbReference>
<feature type="transmembrane region" description="Helical" evidence="1">
    <location>
        <begin position="347"/>
        <end position="368"/>
    </location>
</feature>
<dbReference type="PANTHER" id="PTHR23028:SF134">
    <property type="entry name" value="PUTATIVE (AFU_ORTHOLOGUE AFUA_4G08520)-RELATED"/>
    <property type="match status" value="1"/>
</dbReference>